<accession>A0A7T4EF72</accession>
<proteinExistence type="predicted"/>
<dbReference type="InterPro" id="IPR011047">
    <property type="entry name" value="Quinoprotein_ADH-like_sf"/>
</dbReference>
<evidence type="ECO:0000313" key="3">
    <source>
        <dbReference type="EMBL" id="QRP71247.1"/>
    </source>
</evidence>
<reference evidence="2 4" key="1">
    <citation type="submission" date="2020-12" db="EMBL/GenBank/DDBJ databases">
        <title>FDA dAtabase for Regulatory Grade micrObial Sequences (FDA-ARGOS): Supporting development and validation of Infectious Disease Dx tests.</title>
        <authorList>
            <person name="Sproer C."/>
            <person name="Gronow S."/>
            <person name="Severitt S."/>
            <person name="Schroder I."/>
            <person name="Tallon L."/>
            <person name="Sadzewicz L."/>
            <person name="Zhao X."/>
            <person name="Boylan J."/>
            <person name="Ott S."/>
            <person name="Bowen H."/>
            <person name="Vavikolanu K."/>
            <person name="Mehta A."/>
            <person name="Aluvathingal J."/>
            <person name="Nadendla S."/>
            <person name="Lowell S."/>
            <person name="Myers T."/>
            <person name="Yan Y."/>
            <person name="Sichtig H."/>
        </authorList>
    </citation>
    <scope>NUCLEOTIDE SEQUENCE [LARGE SCALE GENOMIC DNA]</scope>
    <source>
        <strain evidence="2 4">FDAARGOS_1053</strain>
        <strain evidence="3">FDAARGOS_1191</strain>
    </source>
</reference>
<dbReference type="SUPFAM" id="SSF50998">
    <property type="entry name" value="Quinoprotein alcohol dehydrogenase-like"/>
    <property type="match status" value="1"/>
</dbReference>
<name>A0A7T4EF72_9CORY</name>
<keyword evidence="1" id="KW-0732">Signal</keyword>
<organism evidence="2 4">
    <name type="scientific">Corynebacterium glucuronolyticum</name>
    <dbReference type="NCBI Taxonomy" id="39791"/>
    <lineage>
        <taxon>Bacteria</taxon>
        <taxon>Bacillati</taxon>
        <taxon>Actinomycetota</taxon>
        <taxon>Actinomycetes</taxon>
        <taxon>Mycobacteriales</taxon>
        <taxon>Corynebacteriaceae</taxon>
        <taxon>Corynebacterium</taxon>
    </lineage>
</organism>
<evidence type="ECO:0008006" key="5">
    <source>
        <dbReference type="Google" id="ProtNLM"/>
    </source>
</evidence>
<dbReference type="OrthoDB" id="5182370at2"/>
<dbReference type="Gene3D" id="2.130.10.10">
    <property type="entry name" value="YVTN repeat-like/Quinoprotein amine dehydrogenase"/>
    <property type="match status" value="1"/>
</dbReference>
<evidence type="ECO:0000313" key="4">
    <source>
        <dbReference type="Proteomes" id="UP000596145"/>
    </source>
</evidence>
<dbReference type="Proteomes" id="UP000596145">
    <property type="component" value="Chromosome"/>
</dbReference>
<sequence length="402" mass="42351">MNNNARAVTALLVASVIGVGSVYATAPARHSHLETTGTAVSEPEQLGTVPRAVMESYRVPDTAEPDRHQPIEDQGVVVGTEGDTVAAYDAATGSPLWTYSRDLPLCMVAKLDGAVVATYKNNAGCGDVTSITFAEGRYKDTRSAPAPEAVSPVASNSYVGTVSPASVELWRNDLVRTVIYGDVPNPQEPKFQPHADCTITSALTRTKLLALTETCPDGKTWLRLQNSKPEDARKPELSGDVELNPGSYLVAIGENTASVLSPAGEGDTSNFFLSYDKEGKSAGFSPTNATAPAAEGIFTPAVGDLPHNMTWFDGSRLHLFEPTRLVEEYTIDGALGTGDAIGEHILVPVSGGIAVYSLPSTTPDFVIPVDRGDYSGPVHLRIAGKAIVEKRGDTVVGLTPSA</sequence>
<dbReference type="RefSeq" id="WP_005395094.1">
    <property type="nucleotide sequence ID" value="NZ_CP066007.1"/>
</dbReference>
<protein>
    <recommendedName>
        <fullName evidence="5">PQQ-like domain-containing protein</fullName>
    </recommendedName>
</protein>
<dbReference type="InterPro" id="IPR015943">
    <property type="entry name" value="WD40/YVTN_repeat-like_dom_sf"/>
</dbReference>
<evidence type="ECO:0000313" key="2">
    <source>
        <dbReference type="EMBL" id="QQB46285.1"/>
    </source>
</evidence>
<feature type="chain" id="PRO_5034900510" description="PQQ-like domain-containing protein" evidence="1">
    <location>
        <begin position="25"/>
        <end position="402"/>
    </location>
</feature>
<dbReference type="EMBL" id="CP066007">
    <property type="protein sequence ID" value="QQB46285.1"/>
    <property type="molecule type" value="Genomic_DNA"/>
</dbReference>
<dbReference type="AlphaFoldDB" id="A0A7T4EF72"/>
<dbReference type="EMBL" id="CP069534">
    <property type="protein sequence ID" value="QRP71247.1"/>
    <property type="molecule type" value="Genomic_DNA"/>
</dbReference>
<feature type="signal peptide" evidence="1">
    <location>
        <begin position="1"/>
        <end position="24"/>
    </location>
</feature>
<evidence type="ECO:0000256" key="1">
    <source>
        <dbReference type="SAM" id="SignalP"/>
    </source>
</evidence>
<gene>
    <name evidence="2" type="ORF">I6I10_12760</name>
    <name evidence="3" type="ORF">I6J21_03600</name>
</gene>
<dbReference type="GeneID" id="92759427"/>
<dbReference type="Proteomes" id="UP000617681">
    <property type="component" value="Chromosome"/>
</dbReference>